<feature type="transmembrane region" description="Helical" evidence="1">
    <location>
        <begin position="321"/>
        <end position="345"/>
    </location>
</feature>
<dbReference type="Pfam" id="PF03599">
    <property type="entry name" value="CdhD"/>
    <property type="match status" value="1"/>
</dbReference>
<feature type="transmembrane region" description="Helical" evidence="1">
    <location>
        <begin position="254"/>
        <end position="271"/>
    </location>
</feature>
<dbReference type="GeneID" id="66131050"/>
<proteinExistence type="predicted"/>
<dbReference type="InterPro" id="IPR016041">
    <property type="entry name" value="Ac-CoA_synth_d_su_TIM-brl"/>
</dbReference>
<dbReference type="NCBIfam" id="NF040863">
    <property type="entry name" value="HgcA_corrinoid"/>
    <property type="match status" value="1"/>
</dbReference>
<keyword evidence="1" id="KW-0472">Membrane</keyword>
<evidence type="ECO:0000256" key="1">
    <source>
        <dbReference type="SAM" id="Phobius"/>
    </source>
</evidence>
<dbReference type="Proteomes" id="UP000824969">
    <property type="component" value="Chromosome"/>
</dbReference>
<organism evidence="3 4">
    <name type="scientific">Methanoculleus chikugoensis</name>
    <dbReference type="NCBI Taxonomy" id="118126"/>
    <lineage>
        <taxon>Archaea</taxon>
        <taxon>Methanobacteriati</taxon>
        <taxon>Methanobacteriota</taxon>
        <taxon>Stenosarchaea group</taxon>
        <taxon>Methanomicrobia</taxon>
        <taxon>Methanomicrobiales</taxon>
        <taxon>Methanomicrobiaceae</taxon>
        <taxon>Methanoculleus</taxon>
    </lineage>
</organism>
<accession>A0ABM7H6B9</accession>
<keyword evidence="4" id="KW-1185">Reference proteome</keyword>
<name>A0ABM7H6B9_9EURY</name>
<keyword evidence="1" id="KW-0812">Transmembrane</keyword>
<feature type="transmembrane region" description="Helical" evidence="1">
    <location>
        <begin position="223"/>
        <end position="242"/>
    </location>
</feature>
<keyword evidence="1" id="KW-1133">Transmembrane helix</keyword>
<reference evidence="3 4" key="1">
    <citation type="submission" date="2019-06" db="EMBL/GenBank/DDBJ databases">
        <title>Complete genome sequence of Methanoculleus chikugoensis strain MG62.</title>
        <authorList>
            <person name="Asakawa S."/>
            <person name="Dianou D."/>
        </authorList>
    </citation>
    <scope>NUCLEOTIDE SEQUENCE [LARGE SCALE GENOMIC DNA]</scope>
    <source>
        <strain evidence="3 4">MG62</strain>
    </source>
</reference>
<dbReference type="EMBL" id="AP019781">
    <property type="protein sequence ID" value="BBL68347.1"/>
    <property type="molecule type" value="Genomic_DNA"/>
</dbReference>
<feature type="domain" description="CO dehydrogenase/acetyl-CoA synthase delta subunit TIM barrel" evidence="2">
    <location>
        <begin position="53"/>
        <end position="151"/>
    </location>
</feature>
<gene>
    <name evidence="3" type="ORF">MchiMG62_15280</name>
</gene>
<evidence type="ECO:0000313" key="4">
    <source>
        <dbReference type="Proteomes" id="UP000824969"/>
    </source>
</evidence>
<protein>
    <recommendedName>
        <fullName evidence="2">CO dehydrogenase/acetyl-CoA synthase delta subunit TIM barrel domain-containing protein</fullName>
    </recommendedName>
</protein>
<sequence length="348" mass="36851">MTSPSRSCCPSCPETVQPASGPVQEIRTTDSRITLADRLDHFLARFGVNRMGHRVEPGLYRLGNPTEDSPVFVSANYTLSFDALRSALSGRDGYILVLDTLGINVWCAAGKGTFGTDEIVRRIALTGLESVVRHRTLIVPQLGAPGVSAHEVLRRSRFEVEYGPVRASDLPEYLALGRATPDMRRVRFPAVDRLVLAPMELVHAALPTVAGAIVLYLLAGLPAALGAVAAVLAGTVLFPALLPFIPTRDFSTKGLILGGIVALPFSAAFFVETAASGWAGVLAAFAPLLLMPPVTAYLALNFTGSTPFTSRTGVKREIFRYVPFMAGMAVLGAALAAVLGTAHLLGAV</sequence>
<feature type="transmembrane region" description="Helical" evidence="1">
    <location>
        <begin position="277"/>
        <end position="300"/>
    </location>
</feature>
<evidence type="ECO:0000313" key="3">
    <source>
        <dbReference type="EMBL" id="BBL68347.1"/>
    </source>
</evidence>
<feature type="transmembrane region" description="Helical" evidence="1">
    <location>
        <begin position="194"/>
        <end position="217"/>
    </location>
</feature>
<evidence type="ECO:0000259" key="2">
    <source>
        <dbReference type="Pfam" id="PF03599"/>
    </source>
</evidence>
<dbReference type="RefSeq" id="WP_221056472.1">
    <property type="nucleotide sequence ID" value="NZ_AP019781.1"/>
</dbReference>